<protein>
    <recommendedName>
        <fullName evidence="1">HAT C-terminal dimerisation domain-containing protein</fullName>
    </recommendedName>
</protein>
<reference evidence="3" key="2">
    <citation type="submission" date="2015-01" db="EMBL/GenBank/DDBJ databases">
        <title>Evolutionary Origins and Diversification of the Mycorrhizal Mutualists.</title>
        <authorList>
            <consortium name="DOE Joint Genome Institute"/>
            <consortium name="Mycorrhizal Genomics Consortium"/>
            <person name="Kohler A."/>
            <person name="Kuo A."/>
            <person name="Nagy L.G."/>
            <person name="Floudas D."/>
            <person name="Copeland A."/>
            <person name="Barry K.W."/>
            <person name="Cichocki N."/>
            <person name="Veneault-Fourrey C."/>
            <person name="LaButti K."/>
            <person name="Lindquist E.A."/>
            <person name="Lipzen A."/>
            <person name="Lundell T."/>
            <person name="Morin E."/>
            <person name="Murat C."/>
            <person name="Riley R."/>
            <person name="Ohm R."/>
            <person name="Sun H."/>
            <person name="Tunlid A."/>
            <person name="Henrissat B."/>
            <person name="Grigoriev I.V."/>
            <person name="Hibbett D.S."/>
            <person name="Martin F."/>
        </authorList>
    </citation>
    <scope>NUCLEOTIDE SEQUENCE [LARGE SCALE GENOMIC DNA]</scope>
    <source>
        <strain evidence="3">Ve08.2h10</strain>
    </source>
</reference>
<sequence length="94" mass="10456">MYPHLSQMALDYLSIPATSIDVERLFSCGHLILSHIRSCLSAQSTCALLCLGSWSKLKLIKDEDIAKVSTLPEIEGNDNVELVDGWDCIDQNFD</sequence>
<dbReference type="SUPFAM" id="SSF53098">
    <property type="entry name" value="Ribonuclease H-like"/>
    <property type="match status" value="1"/>
</dbReference>
<dbReference type="OrthoDB" id="2678088at2759"/>
<evidence type="ECO:0000313" key="3">
    <source>
        <dbReference type="Proteomes" id="UP000054538"/>
    </source>
</evidence>
<dbReference type="Pfam" id="PF05699">
    <property type="entry name" value="Dimer_Tnp_hAT"/>
    <property type="match status" value="1"/>
</dbReference>
<dbReference type="Proteomes" id="UP000054538">
    <property type="component" value="Unassembled WGS sequence"/>
</dbReference>
<accession>A0A0D0DZY2</accession>
<dbReference type="InterPro" id="IPR012337">
    <property type="entry name" value="RNaseH-like_sf"/>
</dbReference>
<name>A0A0D0DZY2_9AGAM</name>
<dbReference type="EMBL" id="KN825237">
    <property type="protein sequence ID" value="KIK92854.1"/>
    <property type="molecule type" value="Genomic_DNA"/>
</dbReference>
<keyword evidence="3" id="KW-1185">Reference proteome</keyword>
<dbReference type="InParanoid" id="A0A0D0DZY2"/>
<dbReference type="InterPro" id="IPR008906">
    <property type="entry name" value="HATC_C_dom"/>
</dbReference>
<reference evidence="2 3" key="1">
    <citation type="submission" date="2014-04" db="EMBL/GenBank/DDBJ databases">
        <authorList>
            <consortium name="DOE Joint Genome Institute"/>
            <person name="Kuo A."/>
            <person name="Kohler A."/>
            <person name="Jargeat P."/>
            <person name="Nagy L.G."/>
            <person name="Floudas D."/>
            <person name="Copeland A."/>
            <person name="Barry K.W."/>
            <person name="Cichocki N."/>
            <person name="Veneault-Fourrey C."/>
            <person name="LaButti K."/>
            <person name="Lindquist E.A."/>
            <person name="Lipzen A."/>
            <person name="Lundell T."/>
            <person name="Morin E."/>
            <person name="Murat C."/>
            <person name="Sun H."/>
            <person name="Tunlid A."/>
            <person name="Henrissat B."/>
            <person name="Grigoriev I.V."/>
            <person name="Hibbett D.S."/>
            <person name="Martin F."/>
            <person name="Nordberg H.P."/>
            <person name="Cantor M.N."/>
            <person name="Hua S.X."/>
        </authorList>
    </citation>
    <scope>NUCLEOTIDE SEQUENCE [LARGE SCALE GENOMIC DNA]</scope>
    <source>
        <strain evidence="2 3">Ve08.2h10</strain>
    </source>
</reference>
<evidence type="ECO:0000259" key="1">
    <source>
        <dbReference type="Pfam" id="PF05699"/>
    </source>
</evidence>
<dbReference type="STRING" id="930991.A0A0D0DZY2"/>
<feature type="domain" description="HAT C-terminal dimerisation" evidence="1">
    <location>
        <begin position="2"/>
        <end position="54"/>
    </location>
</feature>
<dbReference type="HOGENOM" id="CLU_009123_11_0_1"/>
<dbReference type="AlphaFoldDB" id="A0A0D0DZY2"/>
<proteinExistence type="predicted"/>
<gene>
    <name evidence="2" type="ORF">PAXRUDRAFT_146430</name>
</gene>
<organism evidence="2 3">
    <name type="scientific">Paxillus rubicundulus Ve08.2h10</name>
    <dbReference type="NCBI Taxonomy" id="930991"/>
    <lineage>
        <taxon>Eukaryota</taxon>
        <taxon>Fungi</taxon>
        <taxon>Dikarya</taxon>
        <taxon>Basidiomycota</taxon>
        <taxon>Agaricomycotina</taxon>
        <taxon>Agaricomycetes</taxon>
        <taxon>Agaricomycetidae</taxon>
        <taxon>Boletales</taxon>
        <taxon>Paxilineae</taxon>
        <taxon>Paxillaceae</taxon>
        <taxon>Paxillus</taxon>
    </lineage>
</organism>
<dbReference type="GO" id="GO:0046983">
    <property type="term" value="F:protein dimerization activity"/>
    <property type="evidence" value="ECO:0007669"/>
    <property type="project" value="InterPro"/>
</dbReference>
<evidence type="ECO:0000313" key="2">
    <source>
        <dbReference type="EMBL" id="KIK92854.1"/>
    </source>
</evidence>